<protein>
    <submittedName>
        <fullName evidence="1">Uncharacterized protein</fullName>
    </submittedName>
</protein>
<name>A0ACB8YRF7_9ASTR</name>
<reference evidence="1 2" key="2">
    <citation type="journal article" date="2022" name="Mol. Ecol. Resour.">
        <title>The genomes of chicory, endive, great burdock and yacon provide insights into Asteraceae paleo-polyploidization history and plant inulin production.</title>
        <authorList>
            <person name="Fan W."/>
            <person name="Wang S."/>
            <person name="Wang H."/>
            <person name="Wang A."/>
            <person name="Jiang F."/>
            <person name="Liu H."/>
            <person name="Zhao H."/>
            <person name="Xu D."/>
            <person name="Zhang Y."/>
        </authorList>
    </citation>
    <scope>NUCLEOTIDE SEQUENCE [LARGE SCALE GENOMIC DNA]</scope>
    <source>
        <strain evidence="2">cv. Yunnan</strain>
        <tissue evidence="1">Leaves</tissue>
    </source>
</reference>
<reference evidence="2" key="1">
    <citation type="journal article" date="2022" name="Mol. Ecol. Resour.">
        <title>The genomes of chicory, endive, great burdock and yacon provide insights into Asteraceae palaeo-polyploidization history and plant inulin production.</title>
        <authorList>
            <person name="Fan W."/>
            <person name="Wang S."/>
            <person name="Wang H."/>
            <person name="Wang A."/>
            <person name="Jiang F."/>
            <person name="Liu H."/>
            <person name="Zhao H."/>
            <person name="Xu D."/>
            <person name="Zhang Y."/>
        </authorList>
    </citation>
    <scope>NUCLEOTIDE SEQUENCE [LARGE SCALE GENOMIC DNA]</scope>
    <source>
        <strain evidence="2">cv. Yunnan</strain>
    </source>
</reference>
<evidence type="ECO:0000313" key="1">
    <source>
        <dbReference type="EMBL" id="KAI3687519.1"/>
    </source>
</evidence>
<keyword evidence="2" id="KW-1185">Reference proteome</keyword>
<organism evidence="1 2">
    <name type="scientific">Smallanthus sonchifolius</name>
    <dbReference type="NCBI Taxonomy" id="185202"/>
    <lineage>
        <taxon>Eukaryota</taxon>
        <taxon>Viridiplantae</taxon>
        <taxon>Streptophyta</taxon>
        <taxon>Embryophyta</taxon>
        <taxon>Tracheophyta</taxon>
        <taxon>Spermatophyta</taxon>
        <taxon>Magnoliopsida</taxon>
        <taxon>eudicotyledons</taxon>
        <taxon>Gunneridae</taxon>
        <taxon>Pentapetalae</taxon>
        <taxon>asterids</taxon>
        <taxon>campanulids</taxon>
        <taxon>Asterales</taxon>
        <taxon>Asteraceae</taxon>
        <taxon>Asteroideae</taxon>
        <taxon>Heliantheae alliance</taxon>
        <taxon>Millerieae</taxon>
        <taxon>Smallanthus</taxon>
    </lineage>
</organism>
<comment type="caution">
    <text evidence="1">The sequence shown here is derived from an EMBL/GenBank/DDBJ whole genome shotgun (WGS) entry which is preliminary data.</text>
</comment>
<dbReference type="EMBL" id="CM042044">
    <property type="protein sequence ID" value="KAI3687519.1"/>
    <property type="molecule type" value="Genomic_DNA"/>
</dbReference>
<accession>A0ACB8YRF7</accession>
<sequence length="260" mass="28806">MTIRVVRVTINSTAFWPIQVVSHGQYGLIAVVTGGNKGIGFEICKLLASSSDDVLVVLTARDEQKGLQALHKLKTSGLKTYMTKQVMLQTYETAKDCIQTNYYGTKHVTEALLPFLSLSSSPRIVNISSGVGKLENVKDKRSSQMLSDVNRLTEEVVEEVVTGFLCDVKDDSLEEKGWNAPLSAYIVSKAVINAYTRILANKYLSFRINAINPGFTKIDMTHHKGTYTVEEGARGPVWLALLPDEGPSGRFFFQMEETTF</sequence>
<dbReference type="Proteomes" id="UP001056120">
    <property type="component" value="Linkage Group LG27"/>
</dbReference>
<gene>
    <name evidence="1" type="ORF">L1987_81216</name>
</gene>
<evidence type="ECO:0000313" key="2">
    <source>
        <dbReference type="Proteomes" id="UP001056120"/>
    </source>
</evidence>
<proteinExistence type="predicted"/>